<evidence type="ECO:0000313" key="4">
    <source>
        <dbReference type="Proteomes" id="UP000218231"/>
    </source>
</evidence>
<sequence length="103" mass="10175">MSRLSICIVLIAALFAINTLSVVYAAPAQKEPNKATKTVASSSDASSDAPSSTEGTTDEPASSVNPTDGPPSGTTTSDNLAPAESALLPVSSMAAAGLAVLLL</sequence>
<dbReference type="EMBL" id="LIAE01010466">
    <property type="protein sequence ID" value="PAV60453.1"/>
    <property type="molecule type" value="Genomic_DNA"/>
</dbReference>
<dbReference type="AlphaFoldDB" id="A0A2A2JFE8"/>
<dbReference type="Proteomes" id="UP000218231">
    <property type="component" value="Unassembled WGS sequence"/>
</dbReference>
<evidence type="ECO:0000256" key="1">
    <source>
        <dbReference type="SAM" id="MobiDB-lite"/>
    </source>
</evidence>
<keyword evidence="2" id="KW-0732">Signal</keyword>
<feature type="chain" id="PRO_5012516732" evidence="2">
    <location>
        <begin position="26"/>
        <end position="103"/>
    </location>
</feature>
<evidence type="ECO:0000256" key="2">
    <source>
        <dbReference type="SAM" id="SignalP"/>
    </source>
</evidence>
<evidence type="ECO:0000313" key="3">
    <source>
        <dbReference type="EMBL" id="PAV60453.1"/>
    </source>
</evidence>
<feature type="compositionally biased region" description="Low complexity" evidence="1">
    <location>
        <begin position="40"/>
        <end position="52"/>
    </location>
</feature>
<name>A0A2A2JFE8_9BILA</name>
<organism evidence="3 4">
    <name type="scientific">Diploscapter pachys</name>
    <dbReference type="NCBI Taxonomy" id="2018661"/>
    <lineage>
        <taxon>Eukaryota</taxon>
        <taxon>Metazoa</taxon>
        <taxon>Ecdysozoa</taxon>
        <taxon>Nematoda</taxon>
        <taxon>Chromadorea</taxon>
        <taxon>Rhabditida</taxon>
        <taxon>Rhabditina</taxon>
        <taxon>Rhabditomorpha</taxon>
        <taxon>Rhabditoidea</taxon>
        <taxon>Rhabditidae</taxon>
        <taxon>Diploscapter</taxon>
    </lineage>
</organism>
<feature type="region of interest" description="Disordered" evidence="1">
    <location>
        <begin position="29"/>
        <end position="81"/>
    </location>
</feature>
<feature type="compositionally biased region" description="Low complexity" evidence="1">
    <location>
        <begin position="66"/>
        <end position="78"/>
    </location>
</feature>
<reference evidence="3 4" key="1">
    <citation type="journal article" date="2017" name="Curr. Biol.">
        <title>Genome architecture and evolution of a unichromosomal asexual nematode.</title>
        <authorList>
            <person name="Fradin H."/>
            <person name="Zegar C."/>
            <person name="Gutwein M."/>
            <person name="Lucas J."/>
            <person name="Kovtun M."/>
            <person name="Corcoran D."/>
            <person name="Baugh L.R."/>
            <person name="Kiontke K."/>
            <person name="Gunsalus K."/>
            <person name="Fitch D.H."/>
            <person name="Piano F."/>
        </authorList>
    </citation>
    <scope>NUCLEOTIDE SEQUENCE [LARGE SCALE GENOMIC DNA]</scope>
    <source>
        <strain evidence="3">PF1309</strain>
    </source>
</reference>
<proteinExistence type="predicted"/>
<accession>A0A2A2JFE8</accession>
<feature type="compositionally biased region" description="Polar residues" evidence="1">
    <location>
        <begin position="53"/>
        <end position="65"/>
    </location>
</feature>
<keyword evidence="4" id="KW-1185">Reference proteome</keyword>
<feature type="signal peptide" evidence="2">
    <location>
        <begin position="1"/>
        <end position="25"/>
    </location>
</feature>
<comment type="caution">
    <text evidence="3">The sequence shown here is derived from an EMBL/GenBank/DDBJ whole genome shotgun (WGS) entry which is preliminary data.</text>
</comment>
<gene>
    <name evidence="3" type="ORF">WR25_10585</name>
</gene>
<protein>
    <submittedName>
        <fullName evidence="3">Uncharacterized protein</fullName>
    </submittedName>
</protein>